<comment type="caution">
    <text evidence="1">The sequence shown here is derived from an EMBL/GenBank/DDBJ whole genome shotgun (WGS) entry which is preliminary data.</text>
</comment>
<dbReference type="AlphaFoldDB" id="A0AAN7YNK3"/>
<organism evidence="1 2">
    <name type="scientific">Meristemomyces frigidus</name>
    <dbReference type="NCBI Taxonomy" id="1508187"/>
    <lineage>
        <taxon>Eukaryota</taxon>
        <taxon>Fungi</taxon>
        <taxon>Dikarya</taxon>
        <taxon>Ascomycota</taxon>
        <taxon>Pezizomycotina</taxon>
        <taxon>Dothideomycetes</taxon>
        <taxon>Dothideomycetidae</taxon>
        <taxon>Mycosphaerellales</taxon>
        <taxon>Teratosphaeriaceae</taxon>
        <taxon>Meristemomyces</taxon>
    </lineage>
</organism>
<name>A0AAN7YNK3_9PEZI</name>
<proteinExistence type="predicted"/>
<dbReference type="PANTHER" id="PTHR37490">
    <property type="entry name" value="EXPRESSED PROTEIN"/>
    <property type="match status" value="1"/>
</dbReference>
<reference evidence="1" key="1">
    <citation type="submission" date="2023-08" db="EMBL/GenBank/DDBJ databases">
        <title>Black Yeasts Isolated from many extreme environments.</title>
        <authorList>
            <person name="Coleine C."/>
            <person name="Stajich J.E."/>
            <person name="Selbmann L."/>
        </authorList>
    </citation>
    <scope>NUCLEOTIDE SEQUENCE</scope>
    <source>
        <strain evidence="1">CCFEE 5401</strain>
    </source>
</reference>
<gene>
    <name evidence="1" type="ORF">LTR62_005403</name>
</gene>
<evidence type="ECO:0000313" key="1">
    <source>
        <dbReference type="EMBL" id="KAK5111028.1"/>
    </source>
</evidence>
<accession>A0AAN7YNK3</accession>
<dbReference type="Proteomes" id="UP001310890">
    <property type="component" value="Unassembled WGS sequence"/>
</dbReference>
<sequence>MRDNTTWLDTALLDWDKRIYTTDNPDATLAVPANRGREGMVYLTYIIDHYDSLPPVIIFQHANQYQWHNDDPLYDGLRMLERLSIPTVAREGYANLRCVWTLGCPVEIRPIEEATTRTLGIDGIPEDAKAGQYYKEAFEHLFPDVPVPEEIGLSCCAQFAVTAAKVRERPRRDYERYRRWLLETPLRDDLSGRIMEYSWHIIFGKDAVHCPDASKCYCDLFGLCALSCEEQGVCRSQYTLAKYSTLPQGWPEYDWDGDWQDVPRLRAEQELDYIGSAVEISAD</sequence>
<dbReference type="EMBL" id="JAVRRL010000043">
    <property type="protein sequence ID" value="KAK5111028.1"/>
    <property type="molecule type" value="Genomic_DNA"/>
</dbReference>
<evidence type="ECO:0000313" key="2">
    <source>
        <dbReference type="Proteomes" id="UP001310890"/>
    </source>
</evidence>
<dbReference type="Pfam" id="PF11913">
    <property type="entry name" value="DUF3431"/>
    <property type="match status" value="1"/>
</dbReference>
<dbReference type="PANTHER" id="PTHR37490:SF3">
    <property type="entry name" value="DUF3431 DOMAIN CONTAINING PROTEIN"/>
    <property type="match status" value="1"/>
</dbReference>
<dbReference type="InterPro" id="IPR021838">
    <property type="entry name" value="DUF3431"/>
</dbReference>
<protein>
    <submittedName>
        <fullName evidence="1">Uncharacterized protein</fullName>
    </submittedName>
</protein>